<evidence type="ECO:0000256" key="1">
    <source>
        <dbReference type="SAM" id="MobiDB-lite"/>
    </source>
</evidence>
<dbReference type="AlphaFoldDB" id="A0AA90KFE0"/>
<proteinExistence type="predicted"/>
<protein>
    <submittedName>
        <fullName evidence="2">Uncharacterized protein</fullName>
    </submittedName>
</protein>
<dbReference type="EMBL" id="JABXJJ020000005">
    <property type="protein sequence ID" value="MDI5968789.1"/>
    <property type="molecule type" value="Genomic_DNA"/>
</dbReference>
<name>A0AA90KFE0_9ACTN</name>
<feature type="region of interest" description="Disordered" evidence="1">
    <location>
        <begin position="1"/>
        <end position="49"/>
    </location>
</feature>
<evidence type="ECO:0000313" key="2">
    <source>
        <dbReference type="EMBL" id="MDI5968789.1"/>
    </source>
</evidence>
<accession>A0AA90KFE0</accession>
<comment type="caution">
    <text evidence="2">The sequence shown here is derived from an EMBL/GenBank/DDBJ whole genome shotgun (WGS) entry which is preliminary data.</text>
</comment>
<gene>
    <name evidence="2" type="ORF">POF50_005420</name>
</gene>
<sequence>MDIPPPAAATEPHGDVTAPDADGDRPPGMRLIPLGDTGGPGCEDGVCRW</sequence>
<reference evidence="2" key="1">
    <citation type="submission" date="2023-05" db="EMBL/GenBank/DDBJ databases">
        <title>Streptantibioticus silvisoli sp. nov., acidotolerant actinomycetes 1 from pine litter.</title>
        <authorList>
            <person name="Swiecimska M."/>
            <person name="Golinska P."/>
            <person name="Sangal V."/>
            <person name="Wachnowicz B."/>
            <person name="Goodfellow M."/>
        </authorList>
    </citation>
    <scope>NUCLEOTIDE SEQUENCE</scope>
    <source>
        <strain evidence="2">SL13</strain>
    </source>
</reference>
<dbReference type="RefSeq" id="WP_271315607.1">
    <property type="nucleotide sequence ID" value="NZ_JABXJJ020000005.1"/>
</dbReference>
<organism evidence="2">
    <name type="scientific">Streptantibioticus silvisoli</name>
    <dbReference type="NCBI Taxonomy" id="2705255"/>
    <lineage>
        <taxon>Bacteria</taxon>
        <taxon>Bacillati</taxon>
        <taxon>Actinomycetota</taxon>
        <taxon>Actinomycetes</taxon>
        <taxon>Kitasatosporales</taxon>
        <taxon>Streptomycetaceae</taxon>
        <taxon>Streptantibioticus</taxon>
    </lineage>
</organism>